<dbReference type="EMBL" id="LR796880">
    <property type="protein sequence ID" value="CAB4171800.1"/>
    <property type="molecule type" value="Genomic_DNA"/>
</dbReference>
<dbReference type="EMBL" id="LR796792">
    <property type="protein sequence ID" value="CAB4166585.1"/>
    <property type="molecule type" value="Genomic_DNA"/>
</dbReference>
<proteinExistence type="predicted"/>
<evidence type="ECO:0000313" key="2">
    <source>
        <dbReference type="EMBL" id="CAB4171800.1"/>
    </source>
</evidence>
<dbReference type="EMBL" id="LR797309">
    <property type="protein sequence ID" value="CAB4201878.1"/>
    <property type="molecule type" value="Genomic_DNA"/>
</dbReference>
<accession>A0A6J5RTS9</accession>
<gene>
    <name evidence="3" type="ORF">UFOVP1010_18</name>
    <name evidence="4" type="ORF">UFOVP1359_6</name>
    <name evidence="1" type="ORF">UFOVP838_37</name>
    <name evidence="2" type="ORF">UFOVP932_30</name>
</gene>
<evidence type="ECO:0000313" key="1">
    <source>
        <dbReference type="EMBL" id="CAB4166585.1"/>
    </source>
</evidence>
<protein>
    <submittedName>
        <fullName evidence="4">Uncharacterized protein</fullName>
    </submittedName>
</protein>
<dbReference type="EMBL" id="LR796955">
    <property type="protein sequence ID" value="CAB4177611.1"/>
    <property type="molecule type" value="Genomic_DNA"/>
</dbReference>
<evidence type="ECO:0000313" key="4">
    <source>
        <dbReference type="EMBL" id="CAB4201878.1"/>
    </source>
</evidence>
<name>A0A6J5RTS9_9CAUD</name>
<sequence>MNYRQLCDIADQMTEAAARMADLASVLRTAVTEGVQERIDWEKLEKQIAIELDQLEGKD</sequence>
<evidence type="ECO:0000313" key="3">
    <source>
        <dbReference type="EMBL" id="CAB4177611.1"/>
    </source>
</evidence>
<reference evidence="4" key="1">
    <citation type="submission" date="2020-05" db="EMBL/GenBank/DDBJ databases">
        <authorList>
            <person name="Chiriac C."/>
            <person name="Salcher M."/>
            <person name="Ghai R."/>
            <person name="Kavagutti S V."/>
        </authorList>
    </citation>
    <scope>NUCLEOTIDE SEQUENCE</scope>
</reference>
<organism evidence="4">
    <name type="scientific">uncultured Caudovirales phage</name>
    <dbReference type="NCBI Taxonomy" id="2100421"/>
    <lineage>
        <taxon>Viruses</taxon>
        <taxon>Duplodnaviria</taxon>
        <taxon>Heunggongvirae</taxon>
        <taxon>Uroviricota</taxon>
        <taxon>Caudoviricetes</taxon>
        <taxon>Peduoviridae</taxon>
        <taxon>Maltschvirus</taxon>
        <taxon>Maltschvirus maltsch</taxon>
    </lineage>
</organism>